<feature type="chain" id="PRO_5042166788" evidence="1">
    <location>
        <begin position="17"/>
        <end position="48"/>
    </location>
</feature>
<keyword evidence="3" id="KW-1185">Reference proteome</keyword>
<accession>A0AAD6RBH7</accession>
<gene>
    <name evidence="2" type="ORF">NC653_005097</name>
</gene>
<reference evidence="2" key="1">
    <citation type="journal article" date="2023" name="Mol. Ecol. Resour.">
        <title>Chromosome-level genome assembly of a triploid poplar Populus alba 'Berolinensis'.</title>
        <authorList>
            <person name="Chen S."/>
            <person name="Yu Y."/>
            <person name="Wang X."/>
            <person name="Wang S."/>
            <person name="Zhang T."/>
            <person name="Zhou Y."/>
            <person name="He R."/>
            <person name="Meng N."/>
            <person name="Wang Y."/>
            <person name="Liu W."/>
            <person name="Liu Z."/>
            <person name="Liu J."/>
            <person name="Guo Q."/>
            <person name="Huang H."/>
            <person name="Sederoff R.R."/>
            <person name="Wang G."/>
            <person name="Qu G."/>
            <person name="Chen S."/>
        </authorList>
    </citation>
    <scope>NUCLEOTIDE SEQUENCE</scope>
    <source>
        <strain evidence="2">SC-2020</strain>
    </source>
</reference>
<dbReference type="EMBL" id="JAQIZT010000002">
    <property type="protein sequence ID" value="KAJ7005673.1"/>
    <property type="molecule type" value="Genomic_DNA"/>
</dbReference>
<proteinExistence type="predicted"/>
<dbReference type="AlphaFoldDB" id="A0AAD6RBH7"/>
<feature type="signal peptide" evidence="1">
    <location>
        <begin position="1"/>
        <end position="16"/>
    </location>
</feature>
<sequence length="48" mass="5300">MIWSGVQVFLAFGILANQHIHLQFLGKGPAGPRPLEPCKVSRSYFSSN</sequence>
<dbReference type="Proteomes" id="UP001164929">
    <property type="component" value="Chromosome 2"/>
</dbReference>
<organism evidence="2 3">
    <name type="scientific">Populus alba x Populus x berolinensis</name>
    <dbReference type="NCBI Taxonomy" id="444605"/>
    <lineage>
        <taxon>Eukaryota</taxon>
        <taxon>Viridiplantae</taxon>
        <taxon>Streptophyta</taxon>
        <taxon>Embryophyta</taxon>
        <taxon>Tracheophyta</taxon>
        <taxon>Spermatophyta</taxon>
        <taxon>Magnoliopsida</taxon>
        <taxon>eudicotyledons</taxon>
        <taxon>Gunneridae</taxon>
        <taxon>Pentapetalae</taxon>
        <taxon>rosids</taxon>
        <taxon>fabids</taxon>
        <taxon>Malpighiales</taxon>
        <taxon>Salicaceae</taxon>
        <taxon>Saliceae</taxon>
        <taxon>Populus</taxon>
    </lineage>
</organism>
<evidence type="ECO:0000313" key="2">
    <source>
        <dbReference type="EMBL" id="KAJ7005673.1"/>
    </source>
</evidence>
<evidence type="ECO:0000313" key="3">
    <source>
        <dbReference type="Proteomes" id="UP001164929"/>
    </source>
</evidence>
<keyword evidence="1" id="KW-0732">Signal</keyword>
<evidence type="ECO:0000256" key="1">
    <source>
        <dbReference type="SAM" id="SignalP"/>
    </source>
</evidence>
<protein>
    <submittedName>
        <fullName evidence="2">Uncharacterized protein</fullName>
    </submittedName>
</protein>
<comment type="caution">
    <text evidence="2">The sequence shown here is derived from an EMBL/GenBank/DDBJ whole genome shotgun (WGS) entry which is preliminary data.</text>
</comment>
<name>A0AAD6RBH7_9ROSI</name>